<proteinExistence type="predicted"/>
<dbReference type="Proteomes" id="UP000193577">
    <property type="component" value="Unassembled WGS sequence"/>
</dbReference>
<reference evidence="1 2" key="1">
    <citation type="submission" date="2017-04" db="EMBL/GenBank/DDBJ databases">
        <title>The new phylogeny of genus Mycobacterium.</title>
        <authorList>
            <person name="Tortoli E."/>
            <person name="Trovato A."/>
            <person name="Cirillo D.M."/>
        </authorList>
    </citation>
    <scope>NUCLEOTIDE SEQUENCE [LARGE SCALE GENOMIC DNA]</scope>
    <source>
        <strain evidence="1 2">KCTC 19819</strain>
    </source>
</reference>
<dbReference type="RefSeq" id="WP_085305872.1">
    <property type="nucleotide sequence ID" value="NZ_AP022594.1"/>
</dbReference>
<sequence length="124" mass="13542">MSDNTPRPERIDYDLDFLEDFASNLRELISGFEAPGNLVGAIKSEFHQAASTGTTGRGLVSPIYRPLGEALDTAVDKTQSNLQELVEALENDVRAIEELVSKVRAHESDSARDIGNTDVPEQVV</sequence>
<evidence type="ECO:0000313" key="2">
    <source>
        <dbReference type="Proteomes" id="UP000193577"/>
    </source>
</evidence>
<dbReference type="AlphaFoldDB" id="A0A7I7SJI5"/>
<evidence type="ECO:0000313" key="1">
    <source>
        <dbReference type="EMBL" id="OSC23889.1"/>
    </source>
</evidence>
<protein>
    <submittedName>
        <fullName evidence="1">Uncharacterized protein</fullName>
    </submittedName>
</protein>
<dbReference type="EMBL" id="NCXO01000085">
    <property type="protein sequence ID" value="OSC23889.1"/>
    <property type="molecule type" value="Genomic_DNA"/>
</dbReference>
<name>A0A7I7SJI5_9MYCO</name>
<comment type="caution">
    <text evidence="1">The sequence shown here is derived from an EMBL/GenBank/DDBJ whole genome shotgun (WGS) entry which is preliminary data.</text>
</comment>
<accession>A0A7I7SJI5</accession>
<keyword evidence="2" id="KW-1185">Reference proteome</keyword>
<gene>
    <name evidence="1" type="ORF">B8W67_19740</name>
</gene>
<organism evidence="1 2">
    <name type="scientific">Mycolicibacillus koreensis</name>
    <dbReference type="NCBI Taxonomy" id="1069220"/>
    <lineage>
        <taxon>Bacteria</taxon>
        <taxon>Bacillati</taxon>
        <taxon>Actinomycetota</taxon>
        <taxon>Actinomycetes</taxon>
        <taxon>Mycobacteriales</taxon>
        <taxon>Mycobacteriaceae</taxon>
        <taxon>Mycolicibacillus</taxon>
    </lineage>
</organism>